<evidence type="ECO:0008006" key="4">
    <source>
        <dbReference type="Google" id="ProtNLM"/>
    </source>
</evidence>
<dbReference type="SUPFAM" id="SSF48452">
    <property type="entry name" value="TPR-like"/>
    <property type="match status" value="1"/>
</dbReference>
<dbReference type="Gene3D" id="1.25.40.10">
    <property type="entry name" value="Tetratricopeptide repeat domain"/>
    <property type="match status" value="1"/>
</dbReference>
<evidence type="ECO:0000313" key="3">
    <source>
        <dbReference type="Proteomes" id="UP001168640"/>
    </source>
</evidence>
<dbReference type="Proteomes" id="UP001168640">
    <property type="component" value="Unassembled WGS sequence"/>
</dbReference>
<dbReference type="RefSeq" id="WP_302910070.1">
    <property type="nucleotide sequence ID" value="NZ_JAUMIS010000002.1"/>
</dbReference>
<feature type="chain" id="PRO_5045802240" description="Tetratricopeptide repeat protein" evidence="1">
    <location>
        <begin position="25"/>
        <end position="551"/>
    </location>
</feature>
<evidence type="ECO:0000256" key="1">
    <source>
        <dbReference type="SAM" id="SignalP"/>
    </source>
</evidence>
<dbReference type="EMBL" id="JAUMIS010000002">
    <property type="protein sequence ID" value="MDO3722375.1"/>
    <property type="molecule type" value="Genomic_DNA"/>
</dbReference>
<feature type="signal peptide" evidence="1">
    <location>
        <begin position="1"/>
        <end position="24"/>
    </location>
</feature>
<organism evidence="2 3">
    <name type="scientific">Marinobacter suaedae</name>
    <dbReference type="NCBI Taxonomy" id="3057675"/>
    <lineage>
        <taxon>Bacteria</taxon>
        <taxon>Pseudomonadati</taxon>
        <taxon>Pseudomonadota</taxon>
        <taxon>Gammaproteobacteria</taxon>
        <taxon>Pseudomonadales</taxon>
        <taxon>Marinobacteraceae</taxon>
        <taxon>Marinobacter</taxon>
    </lineage>
</organism>
<name>A0ABT8W2A8_9GAMM</name>
<accession>A0ABT8W2A8</accession>
<protein>
    <recommendedName>
        <fullName evidence="4">Tetratricopeptide repeat protein</fullName>
    </recommendedName>
</protein>
<keyword evidence="3" id="KW-1185">Reference proteome</keyword>
<reference evidence="2" key="1">
    <citation type="submission" date="2023-07" db="EMBL/GenBank/DDBJ databases">
        <title>Marinobacter sp. chi1 genome sequencing and assembly.</title>
        <authorList>
            <person name="Park S."/>
        </authorList>
    </citation>
    <scope>NUCLEOTIDE SEQUENCE</scope>
    <source>
        <strain evidence="2">Chi1</strain>
    </source>
</reference>
<sequence length="551" mass="60489">MKDVFLKKLALVTFGLAITGSGFAGASKEPMSAEQLRNGLVRFALANNELAPVLNSASRLEGPSADFLRAQLLLASGRTEDAISELKAVIDGDYHRADAALLLGKTLLHYQDPEAQKWLELAVRVGGRETGSEAGFYLAELHRSNGHSEKAGQVLGGLAAGYWAAVGYMNLASDYAREDLNAVRALVSLRVALAMAEQDPEVSRRKALTGRLLVRAGYLALQNNDYDKAISFLEGVSLDGDNNLTAQALYFHGLALSKKGSSRAAMQSWHRAKKYPLAYPGVADSWIGMGRGYDLSGYLGQSGEAYLAATAAFESERVTLRNLAEQIREGGAYNTLLAKARDTGVEWFLADHRIKTQPRIAYLHELLQEPEAQKAVSRVAELDAVGSELEREARDLDVFIRSLKSQLTTLSRQKPDVVGGLLSTQRFLHKELSALSAQPLSAIQRARLDAVAETLAETSTDLTTFGRSVQNQPLELERLLAEARSLKSSTERLYGQVQVLRREADRQLDELALEFVSVQDRRMVLVQDKAEQQIAHLYEYLAVSKMEGREP</sequence>
<comment type="caution">
    <text evidence="2">The sequence shown here is derived from an EMBL/GenBank/DDBJ whole genome shotgun (WGS) entry which is preliminary data.</text>
</comment>
<dbReference type="InterPro" id="IPR011990">
    <property type="entry name" value="TPR-like_helical_dom_sf"/>
</dbReference>
<evidence type="ECO:0000313" key="2">
    <source>
        <dbReference type="EMBL" id="MDO3722375.1"/>
    </source>
</evidence>
<keyword evidence="1" id="KW-0732">Signal</keyword>
<gene>
    <name evidence="2" type="ORF">QVZ43_11635</name>
</gene>
<proteinExistence type="predicted"/>